<proteinExistence type="predicted"/>
<evidence type="ECO:0000259" key="4">
    <source>
        <dbReference type="Pfam" id="PF21688"/>
    </source>
</evidence>
<protein>
    <submittedName>
        <fullName evidence="5">FAD dependent oxidoreductase</fullName>
    </submittedName>
</protein>
<reference evidence="5" key="1">
    <citation type="journal article" date="2015" name="PeerJ">
        <title>First genomic representation of candidate bacterial phylum KSB3 points to enhanced environmental sensing as a trigger of wastewater bulking.</title>
        <authorList>
            <person name="Sekiguchi Y."/>
            <person name="Ohashi A."/>
            <person name="Parks D.H."/>
            <person name="Yamauchi T."/>
            <person name="Tyson G.W."/>
            <person name="Hugenholtz P."/>
        </authorList>
    </citation>
    <scope>NUCLEOTIDE SEQUENCE [LARGE SCALE GENOMIC DNA]</scope>
</reference>
<keyword evidence="6" id="KW-1185">Reference proteome</keyword>
<evidence type="ECO:0000313" key="5">
    <source>
        <dbReference type="EMBL" id="GAK60388.1"/>
    </source>
</evidence>
<dbReference type="EMBL" id="DF820473">
    <property type="protein sequence ID" value="GAK60388.1"/>
    <property type="molecule type" value="Genomic_DNA"/>
</dbReference>
<feature type="domain" description="FAD-dependent oxidoreductase 2 FAD-binding" evidence="3">
    <location>
        <begin position="6"/>
        <end position="52"/>
    </location>
</feature>
<dbReference type="InterPro" id="IPR003953">
    <property type="entry name" value="FAD-dep_OxRdtase_2_FAD-bd"/>
</dbReference>
<dbReference type="InterPro" id="IPR028348">
    <property type="entry name" value="FAD-binding_protein"/>
</dbReference>
<evidence type="ECO:0000259" key="3">
    <source>
        <dbReference type="Pfam" id="PF00890"/>
    </source>
</evidence>
<evidence type="ECO:0000256" key="2">
    <source>
        <dbReference type="ARBA" id="ARBA00023002"/>
    </source>
</evidence>
<dbReference type="eggNOG" id="COG2509">
    <property type="taxonomic scope" value="Bacteria"/>
</dbReference>
<dbReference type="Gene3D" id="3.50.50.60">
    <property type="entry name" value="FAD/NAD(P)-binding domain"/>
    <property type="match status" value="2"/>
</dbReference>
<dbReference type="Pfam" id="PF00890">
    <property type="entry name" value="FAD_binding_2"/>
    <property type="match status" value="1"/>
</dbReference>
<evidence type="ECO:0000256" key="1">
    <source>
        <dbReference type="ARBA" id="ARBA00022630"/>
    </source>
</evidence>
<dbReference type="GO" id="GO:0016491">
    <property type="term" value="F:oxidoreductase activity"/>
    <property type="evidence" value="ECO:0007669"/>
    <property type="project" value="UniProtKB-KW"/>
</dbReference>
<organism evidence="5">
    <name type="scientific">Vecturithrix granuli</name>
    <dbReference type="NCBI Taxonomy" id="1499967"/>
    <lineage>
        <taxon>Bacteria</taxon>
        <taxon>Candidatus Moduliflexota</taxon>
        <taxon>Candidatus Vecturitrichia</taxon>
        <taxon>Candidatus Vecturitrichales</taxon>
        <taxon>Candidatus Vecturitrichaceae</taxon>
        <taxon>Candidatus Vecturithrix</taxon>
    </lineage>
</organism>
<dbReference type="STRING" id="1499967.U27_00279"/>
<dbReference type="HOGENOM" id="CLU_046973_1_0_0"/>
<evidence type="ECO:0000313" key="6">
    <source>
        <dbReference type="Proteomes" id="UP000030661"/>
    </source>
</evidence>
<gene>
    <name evidence="5" type="ORF">U27_00279</name>
</gene>
<keyword evidence="1" id="KW-0285">Flavoprotein</keyword>
<dbReference type="PANTHER" id="PTHR43106:SF1">
    <property type="entry name" value="DEHYDROGENASE-RELATED"/>
    <property type="match status" value="1"/>
</dbReference>
<dbReference type="SUPFAM" id="SSF51905">
    <property type="entry name" value="FAD/NAD(P)-binding domain"/>
    <property type="match status" value="1"/>
</dbReference>
<dbReference type="PRINTS" id="PR00368">
    <property type="entry name" value="FADPNR"/>
</dbReference>
<dbReference type="Proteomes" id="UP000030661">
    <property type="component" value="Unassembled WGS sequence"/>
</dbReference>
<feature type="domain" description="FAD-dependent protein C-terminal" evidence="4">
    <location>
        <begin position="226"/>
        <end position="404"/>
    </location>
</feature>
<dbReference type="InterPro" id="IPR036188">
    <property type="entry name" value="FAD/NAD-bd_sf"/>
</dbReference>
<dbReference type="Pfam" id="PF21688">
    <property type="entry name" value="FAD-depend_C"/>
    <property type="match status" value="1"/>
</dbReference>
<accession>A0A081C733</accession>
<sequence length="456" mass="49903">MKMPYDVIIIGAGPAGMFAALELIKCHAAFHIAIVEKGSVRQPGNTTSITSGWGGAGAFSDGKLTLSPEVGGQLREFISPEHFYELMMYVDAQYIEFGGDPDRLFGGLTPESEDLQRRALAANLDLVTYQIRHLGTDKSYTIVENIRKYLLTHQVDIYVNTEAETVDKHGDHFEVAATTTSPDGSQQHHLFTCQKVILAPGREGAQWFVGEARRLGLPMKNKGVDVGVRVEVRAETLKHITELLYELKAIYYSKTFDDKVRTFCMCPYGFVAVENYRGLITVNGHSYANRKSSNTNFALLVTETFTEPFDDPLKYGQSVSQLANLLGGTVLVQRLGDLRAGRRSTPSRIERGLVAPTLTHATPGDLSLVLPYRQMVDILEMLDAMEGIAPGIASKHTLLYGVEIKFYSSHVEMREGFETAIDGLYAVGDGAGITRGLLQASMCGVLAGRAVANALA</sequence>
<dbReference type="PIRSF" id="PIRSF038984">
    <property type="entry name" value="FAD_binding_protein"/>
    <property type="match status" value="1"/>
</dbReference>
<keyword evidence="2" id="KW-0560">Oxidoreductase</keyword>
<dbReference type="AlphaFoldDB" id="A0A081C733"/>
<dbReference type="InterPro" id="IPR049516">
    <property type="entry name" value="FAD-depend_C"/>
</dbReference>
<dbReference type="PANTHER" id="PTHR43106">
    <property type="entry name" value="DEHYDROGENASE-RELATED"/>
    <property type="match status" value="1"/>
</dbReference>
<name>A0A081C733_VECG1</name>